<evidence type="ECO:0000313" key="2">
    <source>
        <dbReference type="Proteomes" id="UP000466863"/>
    </source>
</evidence>
<name>A0A6A7ZA92_9PSED</name>
<dbReference type="SUPFAM" id="SSF81301">
    <property type="entry name" value="Nucleotidyltransferase"/>
    <property type="match status" value="1"/>
</dbReference>
<dbReference type="InterPro" id="IPR043519">
    <property type="entry name" value="NT_sf"/>
</dbReference>
<dbReference type="RefSeq" id="WP_153332183.1">
    <property type="nucleotide sequence ID" value="NZ_CP181271.1"/>
</dbReference>
<dbReference type="Gene3D" id="3.30.460.10">
    <property type="entry name" value="Beta Polymerase, domain 2"/>
    <property type="match status" value="1"/>
</dbReference>
<dbReference type="Pfam" id="PF04229">
    <property type="entry name" value="GrpB"/>
    <property type="match status" value="1"/>
</dbReference>
<organism evidence="1 2">
    <name type="scientific">Pseudomonas helleri</name>
    <dbReference type="NCBI Taxonomy" id="1608996"/>
    <lineage>
        <taxon>Bacteria</taxon>
        <taxon>Pseudomonadati</taxon>
        <taxon>Pseudomonadota</taxon>
        <taxon>Gammaproteobacteria</taxon>
        <taxon>Pseudomonadales</taxon>
        <taxon>Pseudomonadaceae</taxon>
        <taxon>Pseudomonas</taxon>
    </lineage>
</organism>
<comment type="caution">
    <text evidence="1">The sequence shown here is derived from an EMBL/GenBank/DDBJ whole genome shotgun (WGS) entry which is preliminary data.</text>
</comment>
<sequence>MLRFRDLLRENHTIRQQYQNVKLQLEASSRGGIGEYLSHKAPYIDAWLEPHLDE</sequence>
<evidence type="ECO:0000313" key="1">
    <source>
        <dbReference type="EMBL" id="MQU42615.1"/>
    </source>
</evidence>
<dbReference type="AlphaFoldDB" id="A0A6A7ZA92"/>
<gene>
    <name evidence="1" type="ORF">GHO28_08830</name>
</gene>
<dbReference type="InterPro" id="IPR007344">
    <property type="entry name" value="GrpB/CoaE"/>
</dbReference>
<accession>A0A6A7ZA92</accession>
<dbReference type="EMBL" id="WIVV01000030">
    <property type="protein sequence ID" value="MQU42615.1"/>
    <property type="molecule type" value="Genomic_DNA"/>
</dbReference>
<reference evidence="1 2" key="1">
    <citation type="submission" date="2019-10" db="EMBL/GenBank/DDBJ databases">
        <title>Evaluation of single-gene subtyping targets for Pseudomonas.</title>
        <authorList>
            <person name="Reichler S.J."/>
            <person name="Orsi R.H."/>
            <person name="Wiedmann M."/>
            <person name="Martin N.H."/>
            <person name="Murphy S.I."/>
        </authorList>
    </citation>
    <scope>NUCLEOTIDE SEQUENCE [LARGE SCALE GENOMIC DNA]</scope>
    <source>
        <strain evidence="1 2">FSL R10-1876</strain>
    </source>
</reference>
<proteinExistence type="predicted"/>
<dbReference type="Proteomes" id="UP000466863">
    <property type="component" value="Unassembled WGS sequence"/>
</dbReference>
<protein>
    <submittedName>
        <fullName evidence="1">Uncharacterized protein</fullName>
    </submittedName>
</protein>